<accession>A0A8J7M7A8</accession>
<sequence length="211" mass="22206">MPGHAPTTEMLADYASGAASPGLALLVAAHLTHAPESRTRVEAFEAVGGALLADEPVVSMSAAALDEVLARLDGDGSPPMAPACAAGPLPRPVIDAVGRDFDQIPWKFRLPGVAEYELDGFAGEKVSLLRARPGARIPQHTHEGRELTLVMAGAMKDGDDIYEAGDVAINTEDDDHHPQIVGNETCYCLIVMSGGLRFTGPFSRVLNLLAE</sequence>
<dbReference type="NCBIfam" id="TIGR02451">
    <property type="entry name" value="anti_sig_ChrR"/>
    <property type="match status" value="1"/>
</dbReference>
<dbReference type="InterPro" id="IPR011051">
    <property type="entry name" value="RmlC_Cupin_sf"/>
</dbReference>
<dbReference type="Pfam" id="PF12973">
    <property type="entry name" value="Cupin_7"/>
    <property type="match status" value="1"/>
</dbReference>
<feature type="domain" description="ChrR-like cupin" evidence="1">
    <location>
        <begin position="100"/>
        <end position="190"/>
    </location>
</feature>
<gene>
    <name evidence="2" type="ORF">H0I76_06640</name>
</gene>
<dbReference type="RefSeq" id="WP_200608548.1">
    <property type="nucleotide sequence ID" value="NZ_JAEHHL010000002.1"/>
</dbReference>
<organism evidence="2 3">
    <name type="scientific">Thermohalobaculum xanthum</name>
    <dbReference type="NCBI Taxonomy" id="2753746"/>
    <lineage>
        <taxon>Bacteria</taxon>
        <taxon>Pseudomonadati</taxon>
        <taxon>Pseudomonadota</taxon>
        <taxon>Alphaproteobacteria</taxon>
        <taxon>Rhodobacterales</taxon>
        <taxon>Paracoccaceae</taxon>
        <taxon>Thermohalobaculum</taxon>
    </lineage>
</organism>
<dbReference type="CDD" id="cd20301">
    <property type="entry name" value="cupin_ChrR"/>
    <property type="match status" value="1"/>
</dbReference>
<dbReference type="AlphaFoldDB" id="A0A8J7M7A8"/>
<evidence type="ECO:0000259" key="1">
    <source>
        <dbReference type="Pfam" id="PF12973"/>
    </source>
</evidence>
<dbReference type="InterPro" id="IPR041916">
    <property type="entry name" value="Anti_sigma_zinc_sf"/>
</dbReference>
<dbReference type="Gene3D" id="2.60.120.10">
    <property type="entry name" value="Jelly Rolls"/>
    <property type="match status" value="1"/>
</dbReference>
<keyword evidence="3" id="KW-1185">Reference proteome</keyword>
<dbReference type="InterPro" id="IPR025979">
    <property type="entry name" value="ChrR-like_cupin_dom"/>
</dbReference>
<protein>
    <submittedName>
        <fullName evidence="2">Cupin domain-containing protein</fullName>
    </submittedName>
</protein>
<dbReference type="Proteomes" id="UP000655420">
    <property type="component" value="Unassembled WGS sequence"/>
</dbReference>
<dbReference type="Gene3D" id="1.10.10.1320">
    <property type="entry name" value="Anti-sigma factor, zinc-finger domain"/>
    <property type="match status" value="1"/>
</dbReference>
<proteinExistence type="predicted"/>
<reference evidence="2" key="1">
    <citation type="submission" date="2020-12" db="EMBL/GenBank/DDBJ databases">
        <title>Bacterial taxonomy.</title>
        <authorList>
            <person name="Pan X."/>
        </authorList>
    </citation>
    <scope>NUCLEOTIDE SEQUENCE</scope>
    <source>
        <strain evidence="2">M0105</strain>
    </source>
</reference>
<dbReference type="InterPro" id="IPR012807">
    <property type="entry name" value="Anti-sigma_ChrR"/>
</dbReference>
<name>A0A8J7M7A8_9RHOB</name>
<evidence type="ECO:0000313" key="2">
    <source>
        <dbReference type="EMBL" id="MBK0398859.1"/>
    </source>
</evidence>
<evidence type="ECO:0000313" key="3">
    <source>
        <dbReference type="Proteomes" id="UP000655420"/>
    </source>
</evidence>
<dbReference type="SUPFAM" id="SSF51182">
    <property type="entry name" value="RmlC-like cupins"/>
    <property type="match status" value="1"/>
</dbReference>
<dbReference type="InterPro" id="IPR014710">
    <property type="entry name" value="RmlC-like_jellyroll"/>
</dbReference>
<dbReference type="EMBL" id="JAEHHL010000002">
    <property type="protein sequence ID" value="MBK0398859.1"/>
    <property type="molecule type" value="Genomic_DNA"/>
</dbReference>
<comment type="caution">
    <text evidence="2">The sequence shown here is derived from an EMBL/GenBank/DDBJ whole genome shotgun (WGS) entry which is preliminary data.</text>
</comment>